<protein>
    <submittedName>
        <fullName evidence="3">OB fold-containing protein, nucleic acid binding</fullName>
    </submittedName>
</protein>
<dbReference type="OrthoDB" id="295715at2759"/>
<gene>
    <name evidence="3" type="ORF">PROFUN_14245</name>
</gene>
<sequence>MQNAPLQYCKIGDLKPFQKCVNTIFIILEKGEITKTKDGSVMQKAQVADETASISITLWDNIGDSLQPGDICRLRNGYCTPYKNYLSLYVGRAGSLTRIGEFTMLFVEQPNMSLIVFSDAELNPKNSQKVLPGQQQPMNAH</sequence>
<dbReference type="GO" id="GO:0010212">
    <property type="term" value="P:response to ionizing radiation"/>
    <property type="evidence" value="ECO:0007669"/>
    <property type="project" value="TreeGrafter"/>
</dbReference>
<dbReference type="FunCoup" id="A0A2P6N5N4">
    <property type="interactions" value="7"/>
</dbReference>
<reference evidence="3 4" key="1">
    <citation type="journal article" date="2018" name="Genome Biol. Evol.">
        <title>Multiple Roots of Fruiting Body Formation in Amoebozoa.</title>
        <authorList>
            <person name="Hillmann F."/>
            <person name="Forbes G."/>
            <person name="Novohradska S."/>
            <person name="Ferling I."/>
            <person name="Riege K."/>
            <person name="Groth M."/>
            <person name="Westermann M."/>
            <person name="Marz M."/>
            <person name="Spaller T."/>
            <person name="Winckler T."/>
            <person name="Schaap P."/>
            <person name="Glockner G."/>
        </authorList>
    </citation>
    <scope>NUCLEOTIDE SEQUENCE [LARGE SCALE GENOMIC DNA]</scope>
    <source>
        <strain evidence="3 4">Jena</strain>
    </source>
</reference>
<dbReference type="GO" id="GO:0003677">
    <property type="term" value="F:DNA binding"/>
    <property type="evidence" value="ECO:0007669"/>
    <property type="project" value="UniProtKB-KW"/>
</dbReference>
<dbReference type="CDD" id="cd04491">
    <property type="entry name" value="SoSSB_OBF"/>
    <property type="match status" value="1"/>
</dbReference>
<dbReference type="Gene3D" id="2.40.50.140">
    <property type="entry name" value="Nucleic acid-binding proteins"/>
    <property type="match status" value="1"/>
</dbReference>
<name>A0A2P6N5N4_9EUKA</name>
<comment type="caution">
    <text evidence="3">The sequence shown here is derived from an EMBL/GenBank/DDBJ whole genome shotgun (WGS) entry which is preliminary data.</text>
</comment>
<dbReference type="GO" id="GO:0000724">
    <property type="term" value="P:double-strand break repair via homologous recombination"/>
    <property type="evidence" value="ECO:0007669"/>
    <property type="project" value="TreeGrafter"/>
</dbReference>
<dbReference type="InterPro" id="IPR012340">
    <property type="entry name" value="NA-bd_OB-fold"/>
</dbReference>
<dbReference type="GO" id="GO:0005694">
    <property type="term" value="C:chromosome"/>
    <property type="evidence" value="ECO:0007669"/>
    <property type="project" value="UniProtKB-ARBA"/>
</dbReference>
<accession>A0A2P6N5N4</accession>
<evidence type="ECO:0000313" key="4">
    <source>
        <dbReference type="Proteomes" id="UP000241769"/>
    </source>
</evidence>
<keyword evidence="4" id="KW-1185">Reference proteome</keyword>
<dbReference type="GO" id="GO:0044818">
    <property type="term" value="P:mitotic G2/M transition checkpoint"/>
    <property type="evidence" value="ECO:0007669"/>
    <property type="project" value="TreeGrafter"/>
</dbReference>
<dbReference type="EMBL" id="MDYQ01000190">
    <property type="protein sequence ID" value="PRP79262.1"/>
    <property type="molecule type" value="Genomic_DNA"/>
</dbReference>
<evidence type="ECO:0000313" key="3">
    <source>
        <dbReference type="EMBL" id="PRP79262.1"/>
    </source>
</evidence>
<dbReference type="InterPro" id="IPR051231">
    <property type="entry name" value="SOSS-B"/>
</dbReference>
<dbReference type="STRING" id="1890364.A0A2P6N5N4"/>
<dbReference type="SUPFAM" id="SSF50249">
    <property type="entry name" value="Nucleic acid-binding proteins"/>
    <property type="match status" value="1"/>
</dbReference>
<dbReference type="PANTHER" id="PTHR13356">
    <property type="entry name" value="OB FOLD NUCLEIC ACID BINDING PROTEIN-RELATED"/>
    <property type="match status" value="1"/>
</dbReference>
<dbReference type="PANTHER" id="PTHR13356:SF0">
    <property type="entry name" value="SOSS COMPLEX SUBUNIT B HOMOLOG"/>
    <property type="match status" value="1"/>
</dbReference>
<feature type="domain" description="OB" evidence="2">
    <location>
        <begin position="30"/>
        <end position="90"/>
    </location>
</feature>
<dbReference type="FunFam" id="2.40.50.140:FF:000072">
    <property type="entry name" value="SOSS complex subunit B2"/>
    <property type="match status" value="1"/>
</dbReference>
<dbReference type="InterPro" id="IPR004365">
    <property type="entry name" value="NA-bd_OB_tRNA"/>
</dbReference>
<dbReference type="InParanoid" id="A0A2P6N5N4"/>
<dbReference type="GO" id="GO:0070876">
    <property type="term" value="C:SOSS complex"/>
    <property type="evidence" value="ECO:0007669"/>
    <property type="project" value="TreeGrafter"/>
</dbReference>
<evidence type="ECO:0000256" key="1">
    <source>
        <dbReference type="ARBA" id="ARBA00023125"/>
    </source>
</evidence>
<dbReference type="Pfam" id="PF01336">
    <property type="entry name" value="tRNA_anti-codon"/>
    <property type="match status" value="1"/>
</dbReference>
<keyword evidence="1" id="KW-0238">DNA-binding</keyword>
<organism evidence="3 4">
    <name type="scientific">Planoprotostelium fungivorum</name>
    <dbReference type="NCBI Taxonomy" id="1890364"/>
    <lineage>
        <taxon>Eukaryota</taxon>
        <taxon>Amoebozoa</taxon>
        <taxon>Evosea</taxon>
        <taxon>Variosea</taxon>
        <taxon>Cavosteliida</taxon>
        <taxon>Cavosteliaceae</taxon>
        <taxon>Planoprotostelium</taxon>
    </lineage>
</organism>
<dbReference type="AlphaFoldDB" id="A0A2P6N5N4"/>
<proteinExistence type="predicted"/>
<evidence type="ECO:0000259" key="2">
    <source>
        <dbReference type="Pfam" id="PF01336"/>
    </source>
</evidence>
<dbReference type="Proteomes" id="UP000241769">
    <property type="component" value="Unassembled WGS sequence"/>
</dbReference>